<feature type="region of interest" description="Disordered" evidence="1">
    <location>
        <begin position="321"/>
        <end position="382"/>
    </location>
</feature>
<keyword evidence="3" id="KW-0378">Hydrolase</keyword>
<dbReference type="RefSeq" id="WP_130480205.1">
    <property type="nucleotide sequence ID" value="NZ_SGWV01000007.1"/>
</dbReference>
<gene>
    <name evidence="3" type="ORF">EV685_0279</name>
</gene>
<name>A0A4Q7LUS7_9BURK</name>
<dbReference type="Gene3D" id="3.10.620.30">
    <property type="match status" value="1"/>
</dbReference>
<dbReference type="PANTHER" id="PTHR33490:SF7">
    <property type="entry name" value="BLR2979 PROTEIN"/>
    <property type="match status" value="1"/>
</dbReference>
<feature type="domain" description="Transglutaminase-like" evidence="2">
    <location>
        <begin position="223"/>
        <end position="293"/>
    </location>
</feature>
<dbReference type="OrthoDB" id="5438043at2"/>
<evidence type="ECO:0000259" key="2">
    <source>
        <dbReference type="SMART" id="SM00460"/>
    </source>
</evidence>
<evidence type="ECO:0000313" key="4">
    <source>
        <dbReference type="Proteomes" id="UP000293433"/>
    </source>
</evidence>
<dbReference type="InterPro" id="IPR038765">
    <property type="entry name" value="Papain-like_cys_pep_sf"/>
</dbReference>
<organism evidence="3 4">
    <name type="scientific">Sphaerotilus mobilis</name>
    <dbReference type="NCBI Taxonomy" id="47994"/>
    <lineage>
        <taxon>Bacteria</taxon>
        <taxon>Pseudomonadati</taxon>
        <taxon>Pseudomonadota</taxon>
        <taxon>Betaproteobacteria</taxon>
        <taxon>Burkholderiales</taxon>
        <taxon>Sphaerotilaceae</taxon>
        <taxon>Sphaerotilus</taxon>
    </lineage>
</organism>
<keyword evidence="4" id="KW-1185">Reference proteome</keyword>
<proteinExistence type="predicted"/>
<sequence length="382" mass="41340">MSATAKQRVARTLRVLHETRYDHDRPVELAHHVAYLRPRDTEVQRVRDWSLHISPWPDGVDAQAAARLDHELEDAAQGLLPPVDAALREALDPAPGVQLSVDPWGNWRAVFSHSRVHRRLIVRASFLAELKSQPGLRPHASPAWESVAQRLRYQPGQAFDEALEFMLPSWFAPRDAALARLASEVFLPGTPLLSGALALMHLVHRRFEYRPAATSVATRATDALAQRRGVCQDFAHVMIGAMRSIGLAARYVSGYLLTQPPPGQPRLVGADASHAWVAVWCPVHGWVALDPTNAVTAGPDHVTLAWGRDYGDVAPLRGVIRGGDGAEPRVSVTVEPVDPVDPVQPDAAGDGRDDGDKGDKADKGGSNPAPPRLSASSARGAG</sequence>
<feature type="compositionally biased region" description="Low complexity" evidence="1">
    <location>
        <begin position="330"/>
        <end position="348"/>
    </location>
</feature>
<feature type="compositionally biased region" description="Basic and acidic residues" evidence="1">
    <location>
        <begin position="349"/>
        <end position="363"/>
    </location>
</feature>
<protein>
    <submittedName>
        <fullName evidence="3">Transglutaminase-like putative cysteine protease</fullName>
    </submittedName>
</protein>
<comment type="caution">
    <text evidence="3">The sequence shown here is derived from an EMBL/GenBank/DDBJ whole genome shotgun (WGS) entry which is preliminary data.</text>
</comment>
<evidence type="ECO:0000313" key="3">
    <source>
        <dbReference type="EMBL" id="RZS58002.1"/>
    </source>
</evidence>
<dbReference type="Pfam" id="PF08379">
    <property type="entry name" value="Bact_transglu_N"/>
    <property type="match status" value="1"/>
</dbReference>
<dbReference type="Proteomes" id="UP000293433">
    <property type="component" value="Unassembled WGS sequence"/>
</dbReference>
<evidence type="ECO:0000256" key="1">
    <source>
        <dbReference type="SAM" id="MobiDB-lite"/>
    </source>
</evidence>
<dbReference type="SMART" id="SM00460">
    <property type="entry name" value="TGc"/>
    <property type="match status" value="1"/>
</dbReference>
<dbReference type="Pfam" id="PF01841">
    <property type="entry name" value="Transglut_core"/>
    <property type="match status" value="1"/>
</dbReference>
<dbReference type="AlphaFoldDB" id="A0A4Q7LUS7"/>
<dbReference type="InterPro" id="IPR002931">
    <property type="entry name" value="Transglutaminase-like"/>
</dbReference>
<dbReference type="InterPro" id="IPR013589">
    <property type="entry name" value="Bac_transglu_N"/>
</dbReference>
<dbReference type="GO" id="GO:0006508">
    <property type="term" value="P:proteolysis"/>
    <property type="evidence" value="ECO:0007669"/>
    <property type="project" value="UniProtKB-KW"/>
</dbReference>
<dbReference type="PANTHER" id="PTHR33490">
    <property type="entry name" value="BLR5614 PROTEIN-RELATED"/>
    <property type="match status" value="1"/>
</dbReference>
<dbReference type="SUPFAM" id="SSF54001">
    <property type="entry name" value="Cysteine proteinases"/>
    <property type="match status" value="1"/>
</dbReference>
<accession>A0A4Q7LUS7</accession>
<keyword evidence="3" id="KW-0645">Protease</keyword>
<dbReference type="GO" id="GO:0008233">
    <property type="term" value="F:peptidase activity"/>
    <property type="evidence" value="ECO:0007669"/>
    <property type="project" value="UniProtKB-KW"/>
</dbReference>
<reference evidence="3 4" key="1">
    <citation type="submission" date="2019-02" db="EMBL/GenBank/DDBJ databases">
        <title>Genomic Encyclopedia of Type Strains, Phase IV (KMG-IV): sequencing the most valuable type-strain genomes for metagenomic binning, comparative biology and taxonomic classification.</title>
        <authorList>
            <person name="Goeker M."/>
        </authorList>
    </citation>
    <scope>NUCLEOTIDE SEQUENCE [LARGE SCALE GENOMIC DNA]</scope>
    <source>
        <strain evidence="3 4">DSM 10617</strain>
    </source>
</reference>
<dbReference type="EMBL" id="SGWV01000007">
    <property type="protein sequence ID" value="RZS58002.1"/>
    <property type="molecule type" value="Genomic_DNA"/>
</dbReference>